<dbReference type="PANTHER" id="PTHR33164:SF57">
    <property type="entry name" value="MARR-FAMILY TRANSCRIPTIONAL REGULATOR"/>
    <property type="match status" value="1"/>
</dbReference>
<dbReference type="PROSITE" id="PS50995">
    <property type="entry name" value="HTH_MARR_2"/>
    <property type="match status" value="1"/>
</dbReference>
<keyword evidence="3" id="KW-1185">Reference proteome</keyword>
<protein>
    <submittedName>
        <fullName evidence="2">Transcriptional regulator, MarR family</fullName>
    </submittedName>
</protein>
<dbReference type="EMBL" id="CP002040">
    <property type="protein sequence ID" value="ADH67546.1"/>
    <property type="molecule type" value="Genomic_DNA"/>
</dbReference>
<dbReference type="OrthoDB" id="4547383at2"/>
<dbReference type="GO" id="GO:0006950">
    <property type="term" value="P:response to stress"/>
    <property type="evidence" value="ECO:0007669"/>
    <property type="project" value="TreeGrafter"/>
</dbReference>
<dbReference type="SMART" id="SM00347">
    <property type="entry name" value="HTH_MARR"/>
    <property type="match status" value="1"/>
</dbReference>
<dbReference type="InterPro" id="IPR039422">
    <property type="entry name" value="MarR/SlyA-like"/>
</dbReference>
<gene>
    <name evidence="2" type="ordered locus">Ndas_2122</name>
</gene>
<reference evidence="2 3" key="1">
    <citation type="journal article" date="2010" name="Stand. Genomic Sci.">
        <title>Complete genome sequence of Nocardiopsis dassonvillei type strain (IMRU 509).</title>
        <authorList>
            <person name="Sun H."/>
            <person name="Lapidus A."/>
            <person name="Nolan M."/>
            <person name="Lucas S."/>
            <person name="Del Rio T.G."/>
            <person name="Tice H."/>
            <person name="Cheng J.F."/>
            <person name="Tapia R."/>
            <person name="Han C."/>
            <person name="Goodwin L."/>
            <person name="Pitluck S."/>
            <person name="Pagani I."/>
            <person name="Ivanova N."/>
            <person name="Mavromatis K."/>
            <person name="Mikhailova N."/>
            <person name="Pati A."/>
            <person name="Chen A."/>
            <person name="Palaniappan K."/>
            <person name="Land M."/>
            <person name="Hauser L."/>
            <person name="Chang Y.J."/>
            <person name="Jeffries C.D."/>
            <person name="Djao O.D."/>
            <person name="Rohde M."/>
            <person name="Sikorski J."/>
            <person name="Goker M."/>
            <person name="Woyke T."/>
            <person name="Bristow J."/>
            <person name="Eisen J.A."/>
            <person name="Markowitz V."/>
            <person name="Hugenholtz P."/>
            <person name="Kyrpides N.C."/>
            <person name="Klenk H.P."/>
        </authorList>
    </citation>
    <scope>NUCLEOTIDE SEQUENCE [LARGE SCALE GENOMIC DNA]</scope>
    <source>
        <strain evidence="3">ATCC 23218 / DSM 43111 / CIP 107115 / JCM 7437 / KCTC 9190 / NBRC 14626 / NCTC 10488 / NRRL B-5397 / IMRU 509</strain>
    </source>
</reference>
<dbReference type="AlphaFoldDB" id="D7AUG6"/>
<dbReference type="Pfam" id="PF12802">
    <property type="entry name" value="MarR_2"/>
    <property type="match status" value="1"/>
</dbReference>
<dbReference type="SUPFAM" id="SSF46785">
    <property type="entry name" value="Winged helix' DNA-binding domain"/>
    <property type="match status" value="1"/>
</dbReference>
<dbReference type="Proteomes" id="UP000002219">
    <property type="component" value="Chromosome 1"/>
</dbReference>
<evidence type="ECO:0000313" key="3">
    <source>
        <dbReference type="Proteomes" id="UP000002219"/>
    </source>
</evidence>
<evidence type="ECO:0000259" key="1">
    <source>
        <dbReference type="PROSITE" id="PS50995"/>
    </source>
</evidence>
<proteinExistence type="predicted"/>
<dbReference type="GO" id="GO:0003700">
    <property type="term" value="F:DNA-binding transcription factor activity"/>
    <property type="evidence" value="ECO:0007669"/>
    <property type="project" value="InterPro"/>
</dbReference>
<dbReference type="HOGENOM" id="CLU_136758_0_0_11"/>
<dbReference type="eggNOG" id="COG1846">
    <property type="taxonomic scope" value="Bacteria"/>
</dbReference>
<feature type="domain" description="HTH marR-type" evidence="1">
    <location>
        <begin position="24"/>
        <end position="160"/>
    </location>
</feature>
<sequence length="165" mass="18397">MEQGAGRQEADDTRVPDRAAVEGALRFVPLIETYYRRAHAEMPAELRRLFTDHHLTARHGAVLSQLVHGQELGMGELSSRLGVGPSTVSELVGDLSRVGLVVRREDPANRRRALVSLADEHRELMRAFVASRARTLLRAFDRLSPEQREGFAAGLEAWARELHGI</sequence>
<organism evidence="2 3">
    <name type="scientific">Nocardiopsis dassonvillei (strain ATCC 23218 / DSM 43111 / CIP 107115 / JCM 7437 / KCTC 9190 / NBRC 14626 / NCTC 10488 / NRRL B-5397 / IMRU 509)</name>
    <name type="common">Actinomadura dassonvillei</name>
    <dbReference type="NCBI Taxonomy" id="446468"/>
    <lineage>
        <taxon>Bacteria</taxon>
        <taxon>Bacillati</taxon>
        <taxon>Actinomycetota</taxon>
        <taxon>Actinomycetes</taxon>
        <taxon>Streptosporangiales</taxon>
        <taxon>Nocardiopsidaceae</taxon>
        <taxon>Nocardiopsis</taxon>
    </lineage>
</organism>
<evidence type="ECO:0000313" key="2">
    <source>
        <dbReference type="EMBL" id="ADH67546.1"/>
    </source>
</evidence>
<dbReference type="RefSeq" id="WP_013153153.1">
    <property type="nucleotide sequence ID" value="NC_014210.1"/>
</dbReference>
<dbReference type="KEGG" id="nda:Ndas_2122"/>
<name>D7AUG6_NOCDD</name>
<dbReference type="InterPro" id="IPR036388">
    <property type="entry name" value="WH-like_DNA-bd_sf"/>
</dbReference>
<dbReference type="Gene3D" id="1.10.10.10">
    <property type="entry name" value="Winged helix-like DNA-binding domain superfamily/Winged helix DNA-binding domain"/>
    <property type="match status" value="1"/>
</dbReference>
<dbReference type="InterPro" id="IPR000835">
    <property type="entry name" value="HTH_MarR-typ"/>
</dbReference>
<dbReference type="InterPro" id="IPR036390">
    <property type="entry name" value="WH_DNA-bd_sf"/>
</dbReference>
<dbReference type="GeneID" id="91484709"/>
<dbReference type="PANTHER" id="PTHR33164">
    <property type="entry name" value="TRANSCRIPTIONAL REGULATOR, MARR FAMILY"/>
    <property type="match status" value="1"/>
</dbReference>
<accession>D7AUG6</accession>
<dbReference type="STRING" id="446468.Ndas_2122"/>